<protein>
    <submittedName>
        <fullName evidence="1">Uncharacterized protein</fullName>
    </submittedName>
</protein>
<accession>A0A0F9SN05</accession>
<gene>
    <name evidence="1" type="ORF">LCGC14_0452450</name>
</gene>
<reference evidence="1" key="1">
    <citation type="journal article" date="2015" name="Nature">
        <title>Complex archaea that bridge the gap between prokaryotes and eukaryotes.</title>
        <authorList>
            <person name="Spang A."/>
            <person name="Saw J.H."/>
            <person name="Jorgensen S.L."/>
            <person name="Zaremba-Niedzwiedzka K."/>
            <person name="Martijn J."/>
            <person name="Lind A.E."/>
            <person name="van Eijk R."/>
            <person name="Schleper C."/>
            <person name="Guy L."/>
            <person name="Ettema T.J."/>
        </authorList>
    </citation>
    <scope>NUCLEOTIDE SEQUENCE</scope>
</reference>
<organism evidence="1">
    <name type="scientific">marine sediment metagenome</name>
    <dbReference type="NCBI Taxonomy" id="412755"/>
    <lineage>
        <taxon>unclassified sequences</taxon>
        <taxon>metagenomes</taxon>
        <taxon>ecological metagenomes</taxon>
    </lineage>
</organism>
<comment type="caution">
    <text evidence="1">The sequence shown here is derived from an EMBL/GenBank/DDBJ whole genome shotgun (WGS) entry which is preliminary data.</text>
</comment>
<dbReference type="EMBL" id="LAZR01000451">
    <property type="protein sequence ID" value="KKN68369.1"/>
    <property type="molecule type" value="Genomic_DNA"/>
</dbReference>
<evidence type="ECO:0000313" key="1">
    <source>
        <dbReference type="EMBL" id="KKN68369.1"/>
    </source>
</evidence>
<dbReference type="AlphaFoldDB" id="A0A0F9SN05"/>
<proteinExistence type="predicted"/>
<sequence length="57" mass="6467">MKTPTGVAIMGGMSQEDFEKLKAYLKSKSVPNFGEIVLIFQNHKLVRVKKEESQKIN</sequence>
<name>A0A0F9SN05_9ZZZZ</name>